<proteinExistence type="predicted"/>
<dbReference type="InterPro" id="IPR025110">
    <property type="entry name" value="AMP-bd_C"/>
</dbReference>
<protein>
    <submittedName>
        <fullName evidence="5">Amino acid adenylation domain-containing protein</fullName>
    </submittedName>
</protein>
<name>A0ABW0XKS5_9ACTN</name>
<dbReference type="SUPFAM" id="SSF53474">
    <property type="entry name" value="alpha/beta-Hydrolases"/>
    <property type="match status" value="1"/>
</dbReference>
<feature type="domain" description="Carrier" evidence="4">
    <location>
        <begin position="977"/>
        <end position="1052"/>
    </location>
</feature>
<dbReference type="SUPFAM" id="SSF47336">
    <property type="entry name" value="ACP-like"/>
    <property type="match status" value="1"/>
</dbReference>
<dbReference type="CDD" id="cd19543">
    <property type="entry name" value="DCL_NRPS"/>
    <property type="match status" value="1"/>
</dbReference>
<dbReference type="CDD" id="cd17652">
    <property type="entry name" value="A_NRPS_CmdD_like"/>
    <property type="match status" value="1"/>
</dbReference>
<organism evidence="5 6">
    <name type="scientific">Streptomyces incanus</name>
    <dbReference type="NCBI Taxonomy" id="887453"/>
    <lineage>
        <taxon>Bacteria</taxon>
        <taxon>Bacillati</taxon>
        <taxon>Actinomycetota</taxon>
        <taxon>Actinomycetes</taxon>
        <taxon>Kitasatosporales</taxon>
        <taxon>Streptomycetaceae</taxon>
        <taxon>Streptomyces</taxon>
    </lineage>
</organism>
<evidence type="ECO:0000256" key="1">
    <source>
        <dbReference type="ARBA" id="ARBA00001957"/>
    </source>
</evidence>
<gene>
    <name evidence="5" type="ORF">ACFP2V_01000</name>
</gene>
<dbReference type="InterPro" id="IPR020806">
    <property type="entry name" value="PKS_PP-bd"/>
</dbReference>
<dbReference type="Gene3D" id="3.40.50.980">
    <property type="match status" value="2"/>
</dbReference>
<dbReference type="Gene3D" id="3.40.50.1820">
    <property type="entry name" value="alpha/beta hydrolase"/>
    <property type="match status" value="1"/>
</dbReference>
<sequence length="1323" mass="141469">MTKPAIEDVLPLSPLQEGLLFHALLDEQEMDVYTVQLVLELTGIVDTERMTAAVAALVARHTSLRAGFRHEGLERPVQVIRSRVRPPYREVDLGGLPQDERPAALERALAEDRARRFDLNRPPLVRFTLVRLGEREHRLVVSNHHILLDGWSTPLLVSELFTLYRQHGDPSGMPHVTPYRDYLAWVAKQDRAQSEQAWREVLGDVCEPTLLAPADPPRRPVRPRHHTLDLSEEFTSALAARTRGSGLTLNTVLQGVWGLLLGRLTGRDDVVFGGTVSGRPPELPGVEHMIGLFINTLPVRVTLDPTESLAGLLARLQKQQSGLMSHQQLSLTEVQSLGGWKEGVGELFDTLTVTENYPVDPSALAAEDPGDPDELRVTGLVGEDANHYPMSLAAVPGPRLHLRLSYRPDLFSDETVRLVGGRLEALLRAVVEDPERAVGRLDVVSPQEHRRLVDEWSRDGDGPRARTFPELFEEQVRSTPDADAVVAPGVLLRYAELNERANRLARLLAARGAGPERIVALLLPRSVDIVVAQLAVLKSGAAYLPVDPSYPAERIAFMLDDAAPVLAVTAFGVTLPQGTPPTGLPVLRLDDPAVTGELAALPAHDLADSDRTAALLPGHPAYVIHTSGSTGRPKGVVVQHTGLAAFSAAVAEGFAVDGTARVLQFASPSFDASVLELCSALPAGAALVVPPPGPLGDEALAEVLREQRVTHALVPPAALATVPVEGLADFRSLVVGGDATGAELVDRWAPGRRMVNAYGPTEATVAATLSEPLTAGGGTPPIGRPVRGTRVYVLGDTLRPVPVGVPGELYVAGDGLARGYLGRAALTAERFTACPYGGPGERMYRTGDLARWTGDGTLEYLGRADDQVKIRGFRVELGEVESALAALPGVGRAVSVVRENAGGDRMIVAYVVPADPAGPAGCLEPDALRAGLAGTLPEYMVPAAFVRLDEVPLMPNGKLDRRALPDPEFTGALGSGAPRTPEEEVLCGLFAEVLSLPRVGVDDNFFDLGGHSLLATRVISRARAAFGVRLSVRSLLENPTVAALAAELTAGSDHDPFDVLLPLRPGGSKPGVFCLHPGAGIGWGYSGLLRHIPADHPIYALQARGLARDEELPSSIQEMADDYLDRIRGVQPSGPYHLVGWSLGGILAHMIATRLQEAGEQVGLLAVLDTDPDIPSEEHAGLAYDEQDVLATLLDLSGRAGDRDPAEPLVYERVMEVLRAGDSALAGLEKRHISALARVGTNMSRSIIHPYGPGLLGIVRGDVMLTVAGRDHASPQAMAAAWRPFVEGRVDIQVVDCGHNELTRPGPIGEIGRALAAQLRELR</sequence>
<dbReference type="NCBIfam" id="TIGR01733">
    <property type="entry name" value="AA-adenyl-dom"/>
    <property type="match status" value="1"/>
</dbReference>
<dbReference type="PANTHER" id="PTHR45527">
    <property type="entry name" value="NONRIBOSOMAL PEPTIDE SYNTHETASE"/>
    <property type="match status" value="1"/>
</dbReference>
<dbReference type="SMART" id="SM00823">
    <property type="entry name" value="PKS_PP"/>
    <property type="match status" value="1"/>
</dbReference>
<dbReference type="PROSITE" id="PS00455">
    <property type="entry name" value="AMP_BINDING"/>
    <property type="match status" value="1"/>
</dbReference>
<keyword evidence="2" id="KW-0596">Phosphopantetheine</keyword>
<dbReference type="InterPro" id="IPR000873">
    <property type="entry name" value="AMP-dep_synth/lig_dom"/>
</dbReference>
<dbReference type="Proteomes" id="UP001596183">
    <property type="component" value="Unassembled WGS sequence"/>
</dbReference>
<dbReference type="InterPro" id="IPR001031">
    <property type="entry name" value="Thioesterase"/>
</dbReference>
<dbReference type="Pfam" id="PF00550">
    <property type="entry name" value="PP-binding"/>
    <property type="match status" value="1"/>
</dbReference>
<reference evidence="6" key="1">
    <citation type="journal article" date="2019" name="Int. J. Syst. Evol. Microbiol.">
        <title>The Global Catalogue of Microorganisms (GCM) 10K type strain sequencing project: providing services to taxonomists for standard genome sequencing and annotation.</title>
        <authorList>
            <consortium name="The Broad Institute Genomics Platform"/>
            <consortium name="The Broad Institute Genome Sequencing Center for Infectious Disease"/>
            <person name="Wu L."/>
            <person name="Ma J."/>
        </authorList>
    </citation>
    <scope>NUCLEOTIDE SEQUENCE [LARGE SCALE GENOMIC DNA]</scope>
    <source>
        <strain evidence="6">JCM 13852</strain>
    </source>
</reference>
<dbReference type="InterPro" id="IPR010071">
    <property type="entry name" value="AA_adenyl_dom"/>
</dbReference>
<dbReference type="EMBL" id="JBHSPC010000006">
    <property type="protein sequence ID" value="MFC5668740.1"/>
    <property type="molecule type" value="Genomic_DNA"/>
</dbReference>
<keyword evidence="6" id="KW-1185">Reference proteome</keyword>
<evidence type="ECO:0000256" key="2">
    <source>
        <dbReference type="ARBA" id="ARBA00022450"/>
    </source>
</evidence>
<dbReference type="Gene3D" id="3.30.300.30">
    <property type="match status" value="1"/>
</dbReference>
<comment type="cofactor">
    <cofactor evidence="1">
        <name>pantetheine 4'-phosphate</name>
        <dbReference type="ChEBI" id="CHEBI:47942"/>
    </cofactor>
</comment>
<dbReference type="SUPFAM" id="SSF56801">
    <property type="entry name" value="Acetyl-CoA synthetase-like"/>
    <property type="match status" value="1"/>
</dbReference>
<dbReference type="Pfam" id="PF00975">
    <property type="entry name" value="Thioesterase"/>
    <property type="match status" value="1"/>
</dbReference>
<comment type="caution">
    <text evidence="5">The sequence shown here is derived from an EMBL/GenBank/DDBJ whole genome shotgun (WGS) entry which is preliminary data.</text>
</comment>
<dbReference type="InterPro" id="IPR029058">
    <property type="entry name" value="AB_hydrolase_fold"/>
</dbReference>
<dbReference type="SUPFAM" id="SSF52777">
    <property type="entry name" value="CoA-dependent acyltransferases"/>
    <property type="match status" value="2"/>
</dbReference>
<dbReference type="InterPro" id="IPR045851">
    <property type="entry name" value="AMP-bd_C_sf"/>
</dbReference>
<dbReference type="PROSITE" id="PS00012">
    <property type="entry name" value="PHOSPHOPANTETHEINE"/>
    <property type="match status" value="1"/>
</dbReference>
<dbReference type="Pfam" id="PF00668">
    <property type="entry name" value="Condensation"/>
    <property type="match status" value="1"/>
</dbReference>
<dbReference type="Gene3D" id="3.30.559.30">
    <property type="entry name" value="Nonribosomal peptide synthetase, condensation domain"/>
    <property type="match status" value="1"/>
</dbReference>
<dbReference type="InterPro" id="IPR020845">
    <property type="entry name" value="AMP-binding_CS"/>
</dbReference>
<evidence type="ECO:0000259" key="4">
    <source>
        <dbReference type="PROSITE" id="PS50075"/>
    </source>
</evidence>
<dbReference type="InterPro" id="IPR036736">
    <property type="entry name" value="ACP-like_sf"/>
</dbReference>
<dbReference type="Pfam" id="PF13193">
    <property type="entry name" value="AMP-binding_C"/>
    <property type="match status" value="1"/>
</dbReference>
<accession>A0ABW0XKS5</accession>
<dbReference type="Gene3D" id="2.30.38.10">
    <property type="entry name" value="Luciferase, Domain 3"/>
    <property type="match status" value="1"/>
</dbReference>
<dbReference type="Gene3D" id="3.30.559.10">
    <property type="entry name" value="Chloramphenicol acetyltransferase-like domain"/>
    <property type="match status" value="1"/>
</dbReference>
<evidence type="ECO:0000256" key="3">
    <source>
        <dbReference type="ARBA" id="ARBA00022553"/>
    </source>
</evidence>
<keyword evidence="3" id="KW-0597">Phosphoprotein</keyword>
<dbReference type="PANTHER" id="PTHR45527:SF1">
    <property type="entry name" value="FATTY ACID SYNTHASE"/>
    <property type="match status" value="1"/>
</dbReference>
<dbReference type="PROSITE" id="PS50075">
    <property type="entry name" value="CARRIER"/>
    <property type="match status" value="1"/>
</dbReference>
<dbReference type="InterPro" id="IPR009081">
    <property type="entry name" value="PP-bd_ACP"/>
</dbReference>
<dbReference type="Pfam" id="PF00501">
    <property type="entry name" value="AMP-binding"/>
    <property type="match status" value="1"/>
</dbReference>
<dbReference type="InterPro" id="IPR006162">
    <property type="entry name" value="Ppantetheine_attach_site"/>
</dbReference>
<evidence type="ECO:0000313" key="6">
    <source>
        <dbReference type="Proteomes" id="UP001596183"/>
    </source>
</evidence>
<dbReference type="InterPro" id="IPR023213">
    <property type="entry name" value="CAT-like_dom_sf"/>
</dbReference>
<evidence type="ECO:0000313" key="5">
    <source>
        <dbReference type="EMBL" id="MFC5668740.1"/>
    </source>
</evidence>
<dbReference type="InterPro" id="IPR001242">
    <property type="entry name" value="Condensation_dom"/>
</dbReference>
<dbReference type="RefSeq" id="WP_381204358.1">
    <property type="nucleotide sequence ID" value="NZ_JBHSPC010000006.1"/>
</dbReference>